<dbReference type="AlphaFoldDB" id="A0A7C3HYF1"/>
<dbReference type="Pfam" id="PF00702">
    <property type="entry name" value="Hydrolase"/>
    <property type="match status" value="1"/>
</dbReference>
<dbReference type="InterPro" id="IPR044999">
    <property type="entry name" value="CbbY-like"/>
</dbReference>
<dbReference type="SFLD" id="SFLDG01135">
    <property type="entry name" value="C1.5.6:_HAD__Beta-PGM__Phospha"/>
    <property type="match status" value="1"/>
</dbReference>
<dbReference type="GO" id="GO:0016787">
    <property type="term" value="F:hydrolase activity"/>
    <property type="evidence" value="ECO:0007669"/>
    <property type="project" value="UniProtKB-KW"/>
</dbReference>
<dbReference type="CDD" id="cd07528">
    <property type="entry name" value="HAD_CbbY-like"/>
    <property type="match status" value="1"/>
</dbReference>
<dbReference type="SFLD" id="SFLDS00003">
    <property type="entry name" value="Haloacid_Dehalogenase"/>
    <property type="match status" value="1"/>
</dbReference>
<keyword evidence="1" id="KW-0378">Hydrolase</keyword>
<reference evidence="1" key="1">
    <citation type="journal article" date="2020" name="mSystems">
        <title>Genome- and Community-Level Interaction Insights into Carbon Utilization and Element Cycling Functions of Hydrothermarchaeota in Hydrothermal Sediment.</title>
        <authorList>
            <person name="Zhou Z."/>
            <person name="Liu Y."/>
            <person name="Xu W."/>
            <person name="Pan J."/>
            <person name="Luo Z.H."/>
            <person name="Li M."/>
        </authorList>
    </citation>
    <scope>NUCLEOTIDE SEQUENCE [LARGE SCALE GENOMIC DNA]</scope>
    <source>
        <strain evidence="1">SpSt-524</strain>
    </source>
</reference>
<dbReference type="InterPro" id="IPR023214">
    <property type="entry name" value="HAD_sf"/>
</dbReference>
<dbReference type="Gene3D" id="3.40.50.1000">
    <property type="entry name" value="HAD superfamily/HAD-like"/>
    <property type="match status" value="1"/>
</dbReference>
<dbReference type="RefSeq" id="WP_409659222.1">
    <property type="nucleotide sequence ID" value="NZ_JBKBUW010000099.1"/>
</dbReference>
<accession>A0A7C3HYF1</accession>
<dbReference type="EMBL" id="DSWI01000028">
    <property type="protein sequence ID" value="HFG21463.1"/>
    <property type="molecule type" value="Genomic_DNA"/>
</dbReference>
<dbReference type="SFLD" id="SFLDF00035">
    <property type="entry name" value="phosphoglycolate_phosphatase"/>
    <property type="match status" value="1"/>
</dbReference>
<dbReference type="PRINTS" id="PR00413">
    <property type="entry name" value="HADHALOGNASE"/>
</dbReference>
<dbReference type="SFLD" id="SFLDG01129">
    <property type="entry name" value="C1.5:_HAD__Beta-PGM__Phosphata"/>
    <property type="match status" value="1"/>
</dbReference>
<comment type="caution">
    <text evidence="1">The sequence shown here is derived from an EMBL/GenBank/DDBJ whole genome shotgun (WGS) entry which is preliminary data.</text>
</comment>
<organism evidence="1">
    <name type="scientific">Meiothermus ruber</name>
    <dbReference type="NCBI Taxonomy" id="277"/>
    <lineage>
        <taxon>Bacteria</taxon>
        <taxon>Thermotogati</taxon>
        <taxon>Deinococcota</taxon>
        <taxon>Deinococci</taxon>
        <taxon>Thermales</taxon>
        <taxon>Thermaceae</taxon>
        <taxon>Meiothermus</taxon>
    </lineage>
</organism>
<proteinExistence type="predicted"/>
<dbReference type="InterPro" id="IPR023198">
    <property type="entry name" value="PGP-like_dom2"/>
</dbReference>
<gene>
    <name evidence="1" type="ORF">ENS82_12270</name>
</gene>
<protein>
    <submittedName>
        <fullName evidence="1">HAD family hydrolase</fullName>
    </submittedName>
</protein>
<dbReference type="PANTHER" id="PTHR42896:SF2">
    <property type="entry name" value="CBBY-LIKE PROTEIN"/>
    <property type="match status" value="1"/>
</dbReference>
<sequence length="250" mass="28052">MQALIFDVDGVIAETEEGHRLAFNRAFAEAGLEIEWDRELYERLLWVTGGKERIAHYLYHCPECPKLLEADIARLHRRKTELYNQIVRAGEVPFRPGVLRLWREARQKGVRLGIATTTSLENVQVLLEQAGPEVPGWFECIVAGDMVAKKKPAPDVYIQALQQMRLKPGEALAIEDSHNGLIAAQQAGLPVLITYSHYTRSQRFEGALAVLDHLGEPELPAQVRQGPKSTGLVVTVELLRDWLHLATTHG</sequence>
<evidence type="ECO:0000313" key="1">
    <source>
        <dbReference type="EMBL" id="HFG21463.1"/>
    </source>
</evidence>
<dbReference type="SUPFAM" id="SSF56784">
    <property type="entry name" value="HAD-like"/>
    <property type="match status" value="1"/>
</dbReference>
<name>A0A7C3HYF1_MEIRU</name>
<dbReference type="InterPro" id="IPR006439">
    <property type="entry name" value="HAD-SF_hydro_IA"/>
</dbReference>
<dbReference type="PANTHER" id="PTHR42896">
    <property type="entry name" value="XYLULOSE-1,5-BISPHOSPHATE (XUBP) PHOSPHATASE"/>
    <property type="match status" value="1"/>
</dbReference>
<dbReference type="InterPro" id="IPR036412">
    <property type="entry name" value="HAD-like_sf"/>
</dbReference>
<dbReference type="Gene3D" id="1.10.150.240">
    <property type="entry name" value="Putative phosphatase, domain 2"/>
    <property type="match status" value="1"/>
</dbReference>
<dbReference type="NCBIfam" id="TIGR01509">
    <property type="entry name" value="HAD-SF-IA-v3"/>
    <property type="match status" value="1"/>
</dbReference>